<proteinExistence type="predicted"/>
<dbReference type="KEGG" id="mcn:Mcup_0582"/>
<accession>F4G0Z7</accession>
<evidence type="ECO:0000259" key="2">
    <source>
        <dbReference type="Pfam" id="PF00108"/>
    </source>
</evidence>
<dbReference type="InterPro" id="IPR020616">
    <property type="entry name" value="Thiolase_N"/>
</dbReference>
<name>F4G0Z7_METCR</name>
<feature type="domain" description="Thiolase C-terminal" evidence="3">
    <location>
        <begin position="263"/>
        <end position="359"/>
    </location>
</feature>
<dbReference type="PIRSF" id="PIRSF000429">
    <property type="entry name" value="Ac-CoA_Ac_transf"/>
    <property type="match status" value="1"/>
</dbReference>
<dbReference type="Pfam" id="PF00108">
    <property type="entry name" value="Thiolase_N"/>
    <property type="match status" value="1"/>
</dbReference>
<dbReference type="GO" id="GO:0016747">
    <property type="term" value="F:acyltransferase activity, transferring groups other than amino-acyl groups"/>
    <property type="evidence" value="ECO:0007669"/>
    <property type="project" value="InterPro"/>
</dbReference>
<dbReference type="Pfam" id="PF22691">
    <property type="entry name" value="Thiolase_C_1"/>
    <property type="match status" value="1"/>
</dbReference>
<dbReference type="eggNOG" id="arCOG01278">
    <property type="taxonomic scope" value="Archaea"/>
</dbReference>
<dbReference type="EMBL" id="CP002656">
    <property type="protein sequence ID" value="AEB94687.1"/>
    <property type="molecule type" value="Genomic_DNA"/>
</dbReference>
<gene>
    <name evidence="4" type="ordered locus">Mcup_0582</name>
</gene>
<evidence type="ECO:0000313" key="4">
    <source>
        <dbReference type="EMBL" id="AEB94687.1"/>
    </source>
</evidence>
<dbReference type="PANTHER" id="PTHR42870:SF6">
    <property type="entry name" value="ACETYL-COA C-ACYLTRANSFERASE"/>
    <property type="match status" value="1"/>
</dbReference>
<dbReference type="CDD" id="cd00829">
    <property type="entry name" value="SCP-x_thiolase"/>
    <property type="match status" value="1"/>
</dbReference>
<dbReference type="HOGENOM" id="CLU_035425_4_0_2"/>
<protein>
    <submittedName>
        <fullName evidence="4">Acetoacetyl-CoA beta-ketothiolase</fullName>
    </submittedName>
</protein>
<dbReference type="GO" id="GO:0008299">
    <property type="term" value="P:isoprenoid biosynthetic process"/>
    <property type="evidence" value="ECO:0007669"/>
    <property type="project" value="UniProtKB-KW"/>
</dbReference>
<dbReference type="InterPro" id="IPR016039">
    <property type="entry name" value="Thiolase-like"/>
</dbReference>
<dbReference type="InterPro" id="IPR002155">
    <property type="entry name" value="Thiolase"/>
</dbReference>
<dbReference type="RefSeq" id="WP_013737185.1">
    <property type="nucleotide sequence ID" value="NC_015435.1"/>
</dbReference>
<feature type="domain" description="Thiolase N-terminal" evidence="2">
    <location>
        <begin position="61"/>
        <end position="202"/>
    </location>
</feature>
<dbReference type="OrthoDB" id="167534at2157"/>
<keyword evidence="5" id="KW-1185">Reference proteome</keyword>
<evidence type="ECO:0000259" key="3">
    <source>
        <dbReference type="Pfam" id="PF22691"/>
    </source>
</evidence>
<organism evidence="4 5">
    <name type="scientific">Metallosphaera cuprina (strain Ar-4)</name>
    <dbReference type="NCBI Taxonomy" id="1006006"/>
    <lineage>
        <taxon>Archaea</taxon>
        <taxon>Thermoproteota</taxon>
        <taxon>Thermoprotei</taxon>
        <taxon>Sulfolobales</taxon>
        <taxon>Sulfolobaceae</taxon>
        <taxon>Metallosphaera</taxon>
    </lineage>
</organism>
<dbReference type="AlphaFoldDB" id="F4G0Z7"/>
<evidence type="ECO:0000256" key="1">
    <source>
        <dbReference type="ARBA" id="ARBA00023229"/>
    </source>
</evidence>
<dbReference type="Gene3D" id="3.40.47.10">
    <property type="match status" value="1"/>
</dbReference>
<evidence type="ECO:0000313" key="5">
    <source>
        <dbReference type="Proteomes" id="UP000007812"/>
    </source>
</evidence>
<dbReference type="Proteomes" id="UP000007812">
    <property type="component" value="Chromosome"/>
</dbReference>
<dbReference type="PATRIC" id="fig|1006006.8.peg.582"/>
<dbReference type="STRING" id="1006006.Mcup_0582"/>
<reference evidence="4 5" key="1">
    <citation type="journal article" date="2011" name="J. Bacteriol.">
        <title>Complete genome sequence of Metallosphaera cuprina, a metal sulfide-oxidizing archaeon from a hot spring.</title>
        <authorList>
            <person name="Liu L.J."/>
            <person name="You X.Y."/>
            <person name="Zheng H."/>
            <person name="Wang S."/>
            <person name="Jiang C.Y."/>
            <person name="Liu S.J."/>
        </authorList>
    </citation>
    <scope>NUCLEOTIDE SEQUENCE [LARGE SCALE GENOMIC DNA]</scope>
    <source>
        <strain evidence="4 5">Ar-4</strain>
    </source>
</reference>
<sequence length="360" mass="39441">MDVFVTGASMLKVDKYYENGLLDLAVASVSGLEDLLSEKRPDALILASGYGESTEEQVQLAGKLSNALGYSVPAIRVENGDASGGSAVFSAYSLVKSGLAKSVLVVGVEKLADFPASQLNEIIARNLDEEFSYRAGVVPQAYAAIMMKLYMKRYNLPREYFSEWPYHMHRYAAENNYAFLRFPVEKDTILESQVISDPLRLFDTAARADGASAVLISSDEVARKVSETPVKIEGVRFSSTGMNLRELLSVRDVMNEMRDFRPDFYEVHDSYSVIAAMILDELGLERGKSLYSLDDLAVNYSGGLKARGYPGGATGIYQVAEGFMQLTESFKGRRVNGARKGLIISMDELGTTAVSVALSR</sequence>
<dbReference type="PANTHER" id="PTHR42870">
    <property type="entry name" value="ACETYL-COA C-ACETYLTRANSFERASE"/>
    <property type="match status" value="1"/>
</dbReference>
<dbReference type="GeneID" id="10492773"/>
<keyword evidence="1" id="KW-0414">Isoprene biosynthesis</keyword>
<dbReference type="SUPFAM" id="SSF53901">
    <property type="entry name" value="Thiolase-like"/>
    <property type="match status" value="2"/>
</dbReference>
<dbReference type="InterPro" id="IPR055140">
    <property type="entry name" value="Thiolase_C_2"/>
</dbReference>